<name>A0A2Z6EZI5_HALHR</name>
<keyword evidence="2" id="KW-1185">Reference proteome</keyword>
<reference evidence="1" key="1">
    <citation type="submission" date="2016-02" db="EMBL/GenBank/DDBJ databases">
        <title>Halorhodospira halochloris DSM-1059 complete genome, version 2.</title>
        <authorList>
            <person name="Tsukatani Y."/>
        </authorList>
    </citation>
    <scope>NUCLEOTIDE SEQUENCE</scope>
    <source>
        <strain evidence="1">DSM 1059</strain>
    </source>
</reference>
<accession>A0A2Z6EZI5</accession>
<dbReference type="EMBL" id="AP017372">
    <property type="protein sequence ID" value="BBE11080.1"/>
    <property type="molecule type" value="Genomic_DNA"/>
</dbReference>
<organism evidence="1 2">
    <name type="scientific">Halorhodospira halochloris</name>
    <name type="common">Ectothiorhodospira halochloris</name>
    <dbReference type="NCBI Taxonomy" id="1052"/>
    <lineage>
        <taxon>Bacteria</taxon>
        <taxon>Pseudomonadati</taxon>
        <taxon>Pseudomonadota</taxon>
        <taxon>Gammaproteobacteria</taxon>
        <taxon>Chromatiales</taxon>
        <taxon>Ectothiorhodospiraceae</taxon>
        <taxon>Halorhodospira</taxon>
    </lineage>
</organism>
<evidence type="ECO:0000313" key="1">
    <source>
        <dbReference type="EMBL" id="BBE11080.1"/>
    </source>
</evidence>
<sequence>MICPYEVPNNEELDYGRFERSHREGRRLVEGWANRAYRELDCDAQEAFEPFIFLWIAFNAWAACVTGEDRDANMIRRVANCPKTRDLFSKLLEEDDDFQRTVQSFADLWPIFKAQDIRRAGHFGHISDDRREVIEHYRGIEGIAYEPRCAFFHQDAAGAVPVDWPHCLNTIYRVRCNLFHGEKSPHSEMDARVVKNAFDTLAHFFLRTAIIPPNNRIHQTGQRLRGRPAGEP</sequence>
<dbReference type="Proteomes" id="UP000218890">
    <property type="component" value="Chromosome"/>
</dbReference>
<proteinExistence type="predicted"/>
<evidence type="ECO:0000313" key="2">
    <source>
        <dbReference type="Proteomes" id="UP000218890"/>
    </source>
</evidence>
<protein>
    <recommendedName>
        <fullName evidence="3">Apea-like HEPN domain-containing protein</fullName>
    </recommendedName>
</protein>
<evidence type="ECO:0008006" key="3">
    <source>
        <dbReference type="Google" id="ProtNLM"/>
    </source>
</evidence>
<dbReference type="OrthoDB" id="1425096at2"/>
<dbReference type="AlphaFoldDB" id="A0A2Z6EZI5"/>
<dbReference type="RefSeq" id="WP_096409541.1">
    <property type="nucleotide sequence ID" value="NZ_AP017372.2"/>
</dbReference>
<dbReference type="KEGG" id="hhk:HH1059_14230"/>
<gene>
    <name evidence="1" type="ORF">HH1059_14230</name>
</gene>